<comment type="function">
    <text evidence="2">Mediates inactivation of the TORC1 complex in response to amino acid starvation. Required for meiotic nuclear division.</text>
</comment>
<feature type="compositionally biased region" description="Acidic residues" evidence="3">
    <location>
        <begin position="631"/>
        <end position="657"/>
    </location>
</feature>
<feature type="domain" description="GATOR1 complex protein NPRL3 C-terminal HTH" evidence="4">
    <location>
        <begin position="682"/>
        <end position="742"/>
    </location>
</feature>
<dbReference type="GO" id="GO:0038202">
    <property type="term" value="P:TORC1 signaling"/>
    <property type="evidence" value="ECO:0007669"/>
    <property type="project" value="TreeGrafter"/>
</dbReference>
<dbReference type="GO" id="GO:0005774">
    <property type="term" value="C:vacuolar membrane"/>
    <property type="evidence" value="ECO:0007669"/>
    <property type="project" value="UniProtKB-SubCell"/>
</dbReference>
<protein>
    <recommendedName>
        <fullName evidence="2">Nitrogen permease regulator 3</fullName>
    </recommendedName>
    <alternativeName>
        <fullName evidence="2">Required for meiotic nuclear division protein 11</fullName>
    </alternativeName>
</protein>
<dbReference type="PANTHER" id="PTHR13153">
    <property type="entry name" value="CGTHBA PROTEIN -14 GENE PROTEIN"/>
    <property type="match status" value="1"/>
</dbReference>
<dbReference type="Proteomes" id="UP000559027">
    <property type="component" value="Unassembled WGS sequence"/>
</dbReference>
<feature type="compositionally biased region" description="Low complexity" evidence="3">
    <location>
        <begin position="90"/>
        <end position="102"/>
    </location>
</feature>
<comment type="similarity">
    <text evidence="1 2">Belongs to the NPR3 family.</text>
</comment>
<organism evidence="5 6">
    <name type="scientific">Leucocoprinus leucothites</name>
    <dbReference type="NCBI Taxonomy" id="201217"/>
    <lineage>
        <taxon>Eukaryota</taxon>
        <taxon>Fungi</taxon>
        <taxon>Dikarya</taxon>
        <taxon>Basidiomycota</taxon>
        <taxon>Agaricomycotina</taxon>
        <taxon>Agaricomycetes</taxon>
        <taxon>Agaricomycetidae</taxon>
        <taxon>Agaricales</taxon>
        <taxon>Agaricineae</taxon>
        <taxon>Agaricaceae</taxon>
        <taxon>Leucocoprinus</taxon>
    </lineage>
</organism>
<dbReference type="InterPro" id="IPR056603">
    <property type="entry name" value="HTH_NPRL3"/>
</dbReference>
<evidence type="ECO:0000259" key="4">
    <source>
        <dbReference type="Pfam" id="PF24064"/>
    </source>
</evidence>
<dbReference type="OrthoDB" id="18648at2759"/>
<dbReference type="GO" id="GO:1904262">
    <property type="term" value="P:negative regulation of TORC1 signaling"/>
    <property type="evidence" value="ECO:0007669"/>
    <property type="project" value="TreeGrafter"/>
</dbReference>
<dbReference type="Pfam" id="PF24064">
    <property type="entry name" value="HTH_NPRL3"/>
    <property type="match status" value="1"/>
</dbReference>
<accession>A0A8H5G755</accession>
<keyword evidence="2" id="KW-0469">Meiosis</keyword>
<evidence type="ECO:0000256" key="1">
    <source>
        <dbReference type="ARBA" id="ARBA00010546"/>
    </source>
</evidence>
<evidence type="ECO:0000313" key="5">
    <source>
        <dbReference type="EMBL" id="KAF5359639.1"/>
    </source>
</evidence>
<feature type="region of interest" description="Disordered" evidence="3">
    <location>
        <begin position="612"/>
        <end position="674"/>
    </location>
</feature>
<dbReference type="PANTHER" id="PTHR13153:SF5">
    <property type="entry name" value="GATOR COMPLEX PROTEIN NPRL3"/>
    <property type="match status" value="1"/>
</dbReference>
<evidence type="ECO:0000256" key="2">
    <source>
        <dbReference type="RuleBase" id="RU368069"/>
    </source>
</evidence>
<keyword evidence="6" id="KW-1185">Reference proteome</keyword>
<feature type="region of interest" description="Disordered" evidence="3">
    <location>
        <begin position="35"/>
        <end position="54"/>
    </location>
</feature>
<sequence length="749" mass="84858">MAESLLAILLVNSSAKGPALVYRWPPLPVCSPRLNRTRPDDGSWPSQLDNPWRASHTPEALKEQTETMDEHSYADDPEYRWQRPVVIIRPRSPSMSDSTSPHSPERSFSPPIPELTATNEYDNLFGYQVDFLASLLSPHQSMCHQKFELLVDDLAFIGHPVHVDNEGKWVFKSEKGQNHARGREANASPASAKEGSEASSVTQLQPEDDGWLQSFHLVFVCDLPDPSSSASGNLFKYFEIIYEQAAFPTTAVLFQEQVLNNFVEKECDKMGSIKDLTLSEGHSYTDYARKCLEGSSIASAMKDLYEAIKGSKIASLRINDFPLEVQLPPYLDGLLHNEDETEIDYLTSPDEEDSPGWGPEMSFGWRLPTLAPWKSLLMLDDPKNIGGGDFASLKGPYLTQEDRIAAEGLARFLDIVSVTLSLADMASLLDWDLEAQIYPVVRWLVYHRRAKIVDTIHMGLKTAFTVPPRFDQPLSVLTAEFANDFNHPAIPSLPRILAVISSSMSKQTENHFYACFVKTKELITVFQDVVIWLLKRDLLVALHLRVRVVAPPDLKLRVQLQRERLLARKKAMQRGKDRRGSQVHDELDPQELGGLAAFPNPGLPWLSLSPKHTSNRLPSVESSRSEISELVIEEDEDEDYDDYGGEGDQESESDLNDLDGSSWETEDDKRYPSIINDPARATPIQRRWLSAMSEGKDPYVAKRFEQINQYFDGKRSDDEILYRAEITRKQLREVLHHYEEYLQTFLHPS</sequence>
<feature type="compositionally biased region" description="Polar residues" evidence="3">
    <location>
        <begin position="612"/>
        <end position="622"/>
    </location>
</feature>
<reference evidence="5 6" key="1">
    <citation type="journal article" date="2020" name="ISME J.">
        <title>Uncovering the hidden diversity of litter-decomposition mechanisms in mushroom-forming fungi.</title>
        <authorList>
            <person name="Floudas D."/>
            <person name="Bentzer J."/>
            <person name="Ahren D."/>
            <person name="Johansson T."/>
            <person name="Persson P."/>
            <person name="Tunlid A."/>
        </authorList>
    </citation>
    <scope>NUCLEOTIDE SEQUENCE [LARGE SCALE GENOMIC DNA]</scope>
    <source>
        <strain evidence="5 6">CBS 146.42</strain>
    </source>
</reference>
<name>A0A8H5G755_9AGAR</name>
<dbReference type="Pfam" id="PF03666">
    <property type="entry name" value="NPR3"/>
    <property type="match status" value="1"/>
</dbReference>
<dbReference type="EMBL" id="JAACJO010000004">
    <property type="protein sequence ID" value="KAF5359639.1"/>
    <property type="molecule type" value="Genomic_DNA"/>
</dbReference>
<dbReference type="InterPro" id="IPR005365">
    <property type="entry name" value="Npr3"/>
</dbReference>
<feature type="region of interest" description="Disordered" evidence="3">
    <location>
        <begin position="569"/>
        <end position="593"/>
    </location>
</feature>
<feature type="compositionally biased region" description="Basic and acidic residues" evidence="3">
    <location>
        <begin position="574"/>
        <end position="587"/>
    </location>
</feature>
<dbReference type="AlphaFoldDB" id="A0A8H5G755"/>
<evidence type="ECO:0000256" key="3">
    <source>
        <dbReference type="SAM" id="MobiDB-lite"/>
    </source>
</evidence>
<comment type="subcellular location">
    <subcellularLocation>
        <location evidence="2">Vacuole membrane</location>
        <topology evidence="2">Peripheral membrane protein</topology>
    </subcellularLocation>
</comment>
<comment type="caution">
    <text evidence="5">The sequence shown here is derived from an EMBL/GenBank/DDBJ whole genome shotgun (WGS) entry which is preliminary data.</text>
</comment>
<feature type="region of interest" description="Disordered" evidence="3">
    <location>
        <begin position="173"/>
        <end position="203"/>
    </location>
</feature>
<dbReference type="GO" id="GO:0034198">
    <property type="term" value="P:cellular response to amino acid starvation"/>
    <property type="evidence" value="ECO:0007669"/>
    <property type="project" value="TreeGrafter"/>
</dbReference>
<proteinExistence type="inferred from homology"/>
<keyword evidence="2" id="KW-0732">Signal</keyword>
<feature type="region of interest" description="Disordered" evidence="3">
    <location>
        <begin position="90"/>
        <end position="115"/>
    </location>
</feature>
<dbReference type="GO" id="GO:0051321">
    <property type="term" value="P:meiotic cell cycle"/>
    <property type="evidence" value="ECO:0007669"/>
    <property type="project" value="UniProtKB-UniRule"/>
</dbReference>
<evidence type="ECO:0000313" key="6">
    <source>
        <dbReference type="Proteomes" id="UP000559027"/>
    </source>
</evidence>
<gene>
    <name evidence="5" type="ORF">D9756_003129</name>
</gene>
<dbReference type="GO" id="GO:1990130">
    <property type="term" value="C:GATOR1 complex"/>
    <property type="evidence" value="ECO:0007669"/>
    <property type="project" value="TreeGrafter"/>
</dbReference>
<feature type="compositionally biased region" description="Basic and acidic residues" evidence="3">
    <location>
        <begin position="173"/>
        <end position="184"/>
    </location>
</feature>
<dbReference type="GO" id="GO:0010508">
    <property type="term" value="P:positive regulation of autophagy"/>
    <property type="evidence" value="ECO:0007669"/>
    <property type="project" value="TreeGrafter"/>
</dbReference>